<dbReference type="Proteomes" id="UP000515449">
    <property type="component" value="Segment"/>
</dbReference>
<proteinExistence type="inferred from homology"/>
<organism evidence="8 9">
    <name type="scientific">Leviviridae sp</name>
    <dbReference type="NCBI Taxonomy" id="2027243"/>
    <lineage>
        <taxon>Viruses</taxon>
        <taxon>Riboviria</taxon>
        <taxon>Orthornavirae</taxon>
        <taxon>Lenarviricota</taxon>
        <taxon>Leviviricetes</taxon>
        <taxon>Norzivirales</taxon>
        <taxon>Fiersviridae</taxon>
    </lineage>
</organism>
<keyword evidence="4" id="KW-0946">Virion</keyword>
<dbReference type="InterPro" id="IPR005563">
    <property type="entry name" value="A_protein"/>
</dbReference>
<keyword evidence="3" id="KW-1161">Viral attachment to host cell</keyword>
<dbReference type="GeneID" id="65073057"/>
<reference evidence="8 9" key="1">
    <citation type="journal article" date="2016" name="PLoS Biol.">
        <title>Hyperexpansion of RNA Bacteriophage Diversity.</title>
        <authorList>
            <person name="Krishnamurthy S.R."/>
            <person name="Janowski A.B."/>
            <person name="Zhao G."/>
            <person name="Barouch D."/>
            <person name="Wang D."/>
        </authorList>
    </citation>
    <scope>NUCLEOTIDE SEQUENCE [LARGE SCALE GENOMIC DNA]</scope>
    <source>
        <strain evidence="8">AVE007</strain>
    </source>
</reference>
<keyword evidence="6" id="KW-1160">Virus entry into host cell</keyword>
<comment type="similarity">
    <text evidence="7">Belongs to the Leviviricetes maturation protein family.</text>
</comment>
<accession>A0A142D868</accession>
<evidence type="ECO:0000256" key="5">
    <source>
        <dbReference type="ARBA" id="ARBA00023104"/>
    </source>
</evidence>
<keyword evidence="5" id="KW-1175">Viral attachment to host cell pilus</keyword>
<dbReference type="KEGG" id="vg:65073057"/>
<dbReference type="GO" id="GO:0039666">
    <property type="term" value="P:virion attachment to host cell pilus"/>
    <property type="evidence" value="ECO:0007669"/>
    <property type="project" value="UniProtKB-KW"/>
</dbReference>
<dbReference type="EMBL" id="KT462701">
    <property type="protein sequence ID" value="AMQ23537.1"/>
    <property type="molecule type" value="Genomic_RNA"/>
</dbReference>
<dbReference type="RefSeq" id="YP_010084024.1">
    <property type="nucleotide sequence ID" value="NC_055058.1"/>
</dbReference>
<evidence type="ECO:0000313" key="8">
    <source>
        <dbReference type="EMBL" id="AMQ23537.1"/>
    </source>
</evidence>
<evidence type="ECO:0000256" key="1">
    <source>
        <dbReference type="ARBA" id="ARBA00004328"/>
    </source>
</evidence>
<name>A0A142D868_9VIRU</name>
<dbReference type="GO" id="GO:0044423">
    <property type="term" value="C:virion component"/>
    <property type="evidence" value="ECO:0007669"/>
    <property type="project" value="UniProtKB-KW"/>
</dbReference>
<feature type="non-terminal residue" evidence="8">
    <location>
        <position position="1"/>
    </location>
</feature>
<evidence type="ECO:0000313" key="9">
    <source>
        <dbReference type="Proteomes" id="UP000515449"/>
    </source>
</evidence>
<evidence type="ECO:0000256" key="7">
    <source>
        <dbReference type="ARBA" id="ARBA00035110"/>
    </source>
</evidence>
<evidence type="ECO:0000256" key="4">
    <source>
        <dbReference type="ARBA" id="ARBA00022844"/>
    </source>
</evidence>
<protein>
    <submittedName>
        <fullName evidence="8">Maturation</fullName>
    </submittedName>
</protein>
<evidence type="ECO:0000256" key="2">
    <source>
        <dbReference type="ARBA" id="ARBA00022581"/>
    </source>
</evidence>
<dbReference type="Pfam" id="PF03863">
    <property type="entry name" value="Phage_mat-A"/>
    <property type="match status" value="1"/>
</dbReference>
<evidence type="ECO:0000256" key="3">
    <source>
        <dbReference type="ARBA" id="ARBA00022804"/>
    </source>
</evidence>
<keyword evidence="2" id="KW-0945">Host-virus interaction</keyword>
<evidence type="ECO:0000256" key="6">
    <source>
        <dbReference type="ARBA" id="ARBA00023296"/>
    </source>
</evidence>
<comment type="subcellular location">
    <subcellularLocation>
        <location evidence="1">Virion</location>
    </subcellularLocation>
</comment>
<sequence>ETDMTNLTFAFTNEWRKVAYFIQHDVGTPSEPPPRFKPFKTFWERDGVAGSAPLVHSELITTGVTYSADPVVLKQAQELAPKGHTVKVVCGGCTEWIACANGWYRAIIHLGSGWCTLSFCSLNYIRFMFEDSITYYFNTYGYRWIKEGYGGSQDVATSNNVLDDSPAYWFSKYYKGIPSGRFGFASDPSFCEQDLPIPPEPEFTFKDSELETYYGVKDLGICMNSVHARAFASAYTDAASRLPEASCNMIANILECVTFIRNFFKGRGLSIPKTAGDAWLTYRYVLKTSELDLSELANVSARLGALMLNGQTMTTYGSYRYGDVEYRCGIKLAVQDILPHGFAQTLEKQFGLKLSLYNAWDMIPYSFVVDWFLDIGGMLETFEDHRKSLELKPLEVWYSMTTRYFVDGGYQTTYVRLQGSNAAPSALPFYTRTRTSSKTLLMRITDTFALFLS</sequence>